<dbReference type="EMBL" id="CABO01000036">
    <property type="protein sequence ID" value="CBI02389.1"/>
    <property type="molecule type" value="Genomic_DNA"/>
</dbReference>
<evidence type="ECO:0000313" key="5">
    <source>
        <dbReference type="EMBL" id="CBI02493.1"/>
    </source>
</evidence>
<organism evidence="4">
    <name type="scientific">mine drainage metagenome</name>
    <dbReference type="NCBI Taxonomy" id="410659"/>
    <lineage>
        <taxon>unclassified sequences</taxon>
        <taxon>metagenomes</taxon>
        <taxon>ecological metagenomes</taxon>
    </lineage>
</organism>
<dbReference type="PANTHER" id="PTHR43022:SF1">
    <property type="entry name" value="PROTEIN SMF"/>
    <property type="match status" value="1"/>
</dbReference>
<dbReference type="EMBL" id="CABO01000038">
    <property type="protein sequence ID" value="CBI02493.1"/>
    <property type="molecule type" value="Genomic_DNA"/>
</dbReference>
<evidence type="ECO:0000313" key="4">
    <source>
        <dbReference type="EMBL" id="CBI02389.1"/>
    </source>
</evidence>
<dbReference type="AlphaFoldDB" id="E6Q5C6"/>
<evidence type="ECO:0000259" key="3">
    <source>
        <dbReference type="Pfam" id="PF17782"/>
    </source>
</evidence>
<feature type="domain" description="Smf/DprA SLOG" evidence="2">
    <location>
        <begin position="26"/>
        <end position="212"/>
    </location>
</feature>
<dbReference type="Pfam" id="PF02481">
    <property type="entry name" value="DNA_processg_A"/>
    <property type="match status" value="1"/>
</dbReference>
<evidence type="ECO:0000259" key="2">
    <source>
        <dbReference type="Pfam" id="PF02481"/>
    </source>
</evidence>
<dbReference type="PANTHER" id="PTHR43022">
    <property type="entry name" value="PROTEIN SMF"/>
    <property type="match status" value="1"/>
</dbReference>
<protein>
    <submittedName>
        <fullName evidence="4">Putative DNA processing protein DprA</fullName>
    </submittedName>
</protein>
<comment type="caution">
    <text evidence="4">The sequence shown here is derived from an EMBL/GenBank/DDBJ whole genome shotgun (WGS) entry which is preliminary data.</text>
</comment>
<reference evidence="4" key="1">
    <citation type="submission" date="2009-10" db="EMBL/GenBank/DDBJ databases">
        <title>Diversity of trophic interactions inside an arsenic-rich microbial ecosystem.</title>
        <authorList>
            <person name="Bertin P.N."/>
            <person name="Heinrich-Salmeron A."/>
            <person name="Pelletier E."/>
            <person name="Goulhen-Chollet F."/>
            <person name="Arsene-Ploetze F."/>
            <person name="Gallien S."/>
            <person name="Calteau A."/>
            <person name="Vallenet D."/>
            <person name="Casiot C."/>
            <person name="Chane-Woon-Ming B."/>
            <person name="Giloteaux L."/>
            <person name="Barakat M."/>
            <person name="Bonnefoy V."/>
            <person name="Bruneel O."/>
            <person name="Chandler M."/>
            <person name="Cleiss J."/>
            <person name="Duran R."/>
            <person name="Elbaz-Poulichet F."/>
            <person name="Fonknechten N."/>
            <person name="Lauga B."/>
            <person name="Mornico D."/>
            <person name="Ortet P."/>
            <person name="Schaeffer C."/>
            <person name="Siguier P."/>
            <person name="Alexander Thil Smith A."/>
            <person name="Van Dorsselaer A."/>
            <person name="Weissenbach J."/>
            <person name="Medigue C."/>
            <person name="Le Paslier D."/>
        </authorList>
    </citation>
    <scope>NUCLEOTIDE SEQUENCE</scope>
</reference>
<evidence type="ECO:0000256" key="1">
    <source>
        <dbReference type="ARBA" id="ARBA00006525"/>
    </source>
</evidence>
<name>E6Q5C6_9ZZZZ</name>
<feature type="domain" description="DprA winged helix" evidence="3">
    <location>
        <begin position="220"/>
        <end position="277"/>
    </location>
</feature>
<dbReference type="Pfam" id="PF17782">
    <property type="entry name" value="WHD_DprA"/>
    <property type="match status" value="1"/>
</dbReference>
<dbReference type="InterPro" id="IPR003488">
    <property type="entry name" value="DprA"/>
</dbReference>
<dbReference type="Gene3D" id="1.10.10.10">
    <property type="entry name" value="Winged helix-like DNA-binding domain superfamily/Winged helix DNA-binding domain"/>
    <property type="match status" value="1"/>
</dbReference>
<proteinExistence type="inferred from homology"/>
<dbReference type="InterPro" id="IPR041614">
    <property type="entry name" value="DprA_WH"/>
</dbReference>
<dbReference type="Gene3D" id="3.40.50.450">
    <property type="match status" value="1"/>
</dbReference>
<comment type="similarity">
    <text evidence="1">Belongs to the DprA/Smf family.</text>
</comment>
<dbReference type="InterPro" id="IPR036388">
    <property type="entry name" value="WH-like_DNA-bd_sf"/>
</dbReference>
<dbReference type="SUPFAM" id="SSF102405">
    <property type="entry name" value="MCP/YpsA-like"/>
    <property type="match status" value="1"/>
</dbReference>
<sequence>MELRFEPRERFLAIRPGRGEPRFAGLWAAGSLEALARPSIAIVGTRAASAYGRSQARSLAAELAGLGICVLSGLALGIDSAAHEGALDAGAPTIGVLGSGHHRFYPPRNAALAQRMLAAGGAVLSPFPPGEPARPGQFLARNGVVVALADALLVVEAPARSGALNTASWAAGEIPVLALPCDLDRRSGAGGLALLRDGATLVRDAADIVEAMGLLRPRAAPREEPAEPAPPRDALLALLEGGESTLEALVGASGLPAGELLGRLNLLELAGAIERRGAGYALARRKGKAR</sequence>
<dbReference type="InterPro" id="IPR057666">
    <property type="entry name" value="DrpA_SLOG"/>
</dbReference>
<accession>E6Q5C6</accession>
<dbReference type="GO" id="GO:0009294">
    <property type="term" value="P:DNA-mediated transformation"/>
    <property type="evidence" value="ECO:0007669"/>
    <property type="project" value="InterPro"/>
</dbReference>
<gene>
    <name evidence="4" type="ORF">CARN4_1096</name>
    <name evidence="5" type="ORF">CARN4_1155</name>
</gene>